<organism evidence="13 14">
    <name type="scientific">Caerostris darwini</name>
    <dbReference type="NCBI Taxonomy" id="1538125"/>
    <lineage>
        <taxon>Eukaryota</taxon>
        <taxon>Metazoa</taxon>
        <taxon>Ecdysozoa</taxon>
        <taxon>Arthropoda</taxon>
        <taxon>Chelicerata</taxon>
        <taxon>Arachnida</taxon>
        <taxon>Araneae</taxon>
        <taxon>Araneomorphae</taxon>
        <taxon>Entelegynae</taxon>
        <taxon>Araneoidea</taxon>
        <taxon>Araneidae</taxon>
        <taxon>Caerostris</taxon>
    </lineage>
</organism>
<dbReference type="Pfam" id="PF13637">
    <property type="entry name" value="Ank_4"/>
    <property type="match status" value="1"/>
</dbReference>
<evidence type="ECO:0000256" key="9">
    <source>
        <dbReference type="ARBA" id="ARBA00023028"/>
    </source>
</evidence>
<keyword evidence="5" id="KW-1052">Target cell membrane</keyword>
<keyword evidence="9" id="KW-0638">Presynaptic neurotoxin</keyword>
<feature type="repeat" description="ANK" evidence="12">
    <location>
        <begin position="207"/>
        <end position="242"/>
    </location>
</feature>
<dbReference type="Pfam" id="PF00023">
    <property type="entry name" value="Ank"/>
    <property type="match status" value="1"/>
</dbReference>
<accession>A0AAV4PB34</accession>
<dbReference type="Pfam" id="PF12796">
    <property type="entry name" value="Ank_2"/>
    <property type="match status" value="1"/>
</dbReference>
<evidence type="ECO:0000256" key="2">
    <source>
        <dbReference type="ARBA" id="ARBA00004613"/>
    </source>
</evidence>
<dbReference type="GO" id="GO:0005576">
    <property type="term" value="C:extracellular region"/>
    <property type="evidence" value="ECO:0007669"/>
    <property type="project" value="UniProtKB-SubCell"/>
</dbReference>
<sequence length="445" mass="51386">MAAINYNEEFFKATEFRKIVELLPKVSHFVRKGYIETEGAELFNFVHDIETTKFLVQNGVDVNAKIDEAGTTPLWHALSRPHKLELIKLLLENGASSRTRCKLDMSCPLNRGTQRIHCGVEVIQLLLEYGADVNSTNRDCNLPLHNAMHNGNIPVAKFLLESGSLVNFRNKNGDTPLSVALQHPKCTLEWVKLLLKFKAKVNTINFKGNTPLHKAAVILPYYEHDIIMELIKHGARLDVRNNAGDLPMDLAFFKCRDKTFTIGRILIKYTLLHDCNIVYRSISNRHRGPGFDNLASYYNDCSLELYEMRKDRISDDLSLFNFITSKSDSTCVSTKLYKILKLDKYPIYYDIIREKAKRANVLDKLMQERIYTVVLRDNCHWMIFLDSLSVFCIARYLDYIDIKNLAITYHSISKPNEPFWENKKRQKLDSDSIKTVHPSIPRYNS</sequence>
<evidence type="ECO:0000256" key="11">
    <source>
        <dbReference type="ARBA" id="ARBA00023298"/>
    </source>
</evidence>
<dbReference type="GO" id="GO:0006887">
    <property type="term" value="P:exocytosis"/>
    <property type="evidence" value="ECO:0007669"/>
    <property type="project" value="UniProtKB-KW"/>
</dbReference>
<dbReference type="Proteomes" id="UP001054837">
    <property type="component" value="Unassembled WGS sequence"/>
</dbReference>
<dbReference type="InterPro" id="IPR036770">
    <property type="entry name" value="Ankyrin_rpt-contain_sf"/>
</dbReference>
<keyword evidence="4" id="KW-0964">Secreted</keyword>
<keyword evidence="6" id="KW-0800">Toxin</keyword>
<dbReference type="GO" id="GO:0090729">
    <property type="term" value="F:toxin activity"/>
    <property type="evidence" value="ECO:0007669"/>
    <property type="project" value="UniProtKB-KW"/>
</dbReference>
<gene>
    <name evidence="13" type="ORF">CDAR_606651</name>
</gene>
<evidence type="ECO:0000313" key="13">
    <source>
        <dbReference type="EMBL" id="GIX93810.1"/>
    </source>
</evidence>
<dbReference type="PROSITE" id="PS50297">
    <property type="entry name" value="ANK_REP_REGION"/>
    <property type="match status" value="2"/>
</dbReference>
<comment type="caution">
    <text evidence="13">The sequence shown here is derived from an EMBL/GenBank/DDBJ whole genome shotgun (WGS) entry which is preliminary data.</text>
</comment>
<feature type="repeat" description="ANK" evidence="12">
    <location>
        <begin position="139"/>
        <end position="171"/>
    </location>
</feature>
<evidence type="ECO:0000256" key="8">
    <source>
        <dbReference type="ARBA" id="ARBA00022737"/>
    </source>
</evidence>
<evidence type="ECO:0000256" key="1">
    <source>
        <dbReference type="ARBA" id="ARBA00004175"/>
    </source>
</evidence>
<dbReference type="InterPro" id="IPR002110">
    <property type="entry name" value="Ankyrin_rpt"/>
</dbReference>
<dbReference type="AlphaFoldDB" id="A0AAV4PB34"/>
<dbReference type="SUPFAM" id="SSF48403">
    <property type="entry name" value="Ankyrin repeat"/>
    <property type="match status" value="1"/>
</dbReference>
<dbReference type="SMART" id="SM00248">
    <property type="entry name" value="ANK"/>
    <property type="match status" value="5"/>
</dbReference>
<keyword evidence="11" id="KW-0472">Membrane</keyword>
<keyword evidence="7" id="KW-0528">Neurotoxin</keyword>
<protein>
    <submittedName>
        <fullName evidence="13">Uncharacterized protein</fullName>
    </submittedName>
</protein>
<evidence type="ECO:0000256" key="12">
    <source>
        <dbReference type="PROSITE-ProRule" id="PRU00023"/>
    </source>
</evidence>
<feature type="repeat" description="ANK" evidence="12">
    <location>
        <begin position="69"/>
        <end position="102"/>
    </location>
</feature>
<keyword evidence="11" id="KW-1053">Target membrane</keyword>
<evidence type="ECO:0000256" key="4">
    <source>
        <dbReference type="ARBA" id="ARBA00022525"/>
    </source>
</evidence>
<dbReference type="PANTHER" id="PTHR24173:SF74">
    <property type="entry name" value="ANKYRIN REPEAT DOMAIN-CONTAINING PROTEIN 16"/>
    <property type="match status" value="1"/>
</dbReference>
<keyword evidence="3" id="KW-0268">Exocytosis</keyword>
<dbReference type="Gene3D" id="1.25.40.20">
    <property type="entry name" value="Ankyrin repeat-containing domain"/>
    <property type="match status" value="3"/>
</dbReference>
<evidence type="ECO:0000256" key="6">
    <source>
        <dbReference type="ARBA" id="ARBA00022656"/>
    </source>
</evidence>
<evidence type="ECO:0000313" key="14">
    <source>
        <dbReference type="Proteomes" id="UP001054837"/>
    </source>
</evidence>
<dbReference type="PANTHER" id="PTHR24173">
    <property type="entry name" value="ANKYRIN REPEAT CONTAINING"/>
    <property type="match status" value="1"/>
</dbReference>
<comment type="subcellular location">
    <subcellularLocation>
        <location evidence="2">Secreted</location>
    </subcellularLocation>
    <subcellularLocation>
        <location evidence="1">Target cell membrane</location>
    </subcellularLocation>
</comment>
<evidence type="ECO:0000256" key="5">
    <source>
        <dbReference type="ARBA" id="ARBA00022537"/>
    </source>
</evidence>
<reference evidence="13 14" key="1">
    <citation type="submission" date="2021-06" db="EMBL/GenBank/DDBJ databases">
        <title>Caerostris darwini draft genome.</title>
        <authorList>
            <person name="Kono N."/>
            <person name="Arakawa K."/>
        </authorList>
    </citation>
    <scope>NUCLEOTIDE SEQUENCE [LARGE SCALE GENOMIC DNA]</scope>
</reference>
<keyword evidence="8" id="KW-0677">Repeat</keyword>
<keyword evidence="10 12" id="KW-0040">ANK repeat</keyword>
<proteinExistence type="predicted"/>
<dbReference type="EMBL" id="BPLQ01002541">
    <property type="protein sequence ID" value="GIX93810.1"/>
    <property type="molecule type" value="Genomic_DNA"/>
</dbReference>
<keyword evidence="14" id="KW-1185">Reference proteome</keyword>
<name>A0AAV4PB34_9ARAC</name>
<dbReference type="GO" id="GO:0044231">
    <property type="term" value="C:host cell presynaptic membrane"/>
    <property type="evidence" value="ECO:0007669"/>
    <property type="project" value="UniProtKB-KW"/>
</dbReference>
<dbReference type="GO" id="GO:0044218">
    <property type="term" value="C:other organism cell membrane"/>
    <property type="evidence" value="ECO:0007669"/>
    <property type="project" value="UniProtKB-KW"/>
</dbReference>
<evidence type="ECO:0000256" key="10">
    <source>
        <dbReference type="ARBA" id="ARBA00023043"/>
    </source>
</evidence>
<evidence type="ECO:0000256" key="3">
    <source>
        <dbReference type="ARBA" id="ARBA00022483"/>
    </source>
</evidence>
<evidence type="ECO:0000256" key="7">
    <source>
        <dbReference type="ARBA" id="ARBA00022699"/>
    </source>
</evidence>
<dbReference type="PROSITE" id="PS50088">
    <property type="entry name" value="ANK_REPEAT"/>
    <property type="match status" value="3"/>
</dbReference>